<organism evidence="2 3">
    <name type="scientific">Candida orthopsilosis (strain 90-125)</name>
    <name type="common">Yeast</name>
    <dbReference type="NCBI Taxonomy" id="1136231"/>
    <lineage>
        <taxon>Eukaryota</taxon>
        <taxon>Fungi</taxon>
        <taxon>Dikarya</taxon>
        <taxon>Ascomycota</taxon>
        <taxon>Saccharomycotina</taxon>
        <taxon>Pichiomycetes</taxon>
        <taxon>Debaryomycetaceae</taxon>
        <taxon>Candida/Lodderomyces clade</taxon>
        <taxon>Candida</taxon>
    </lineage>
</organism>
<reference evidence="2 3" key="1">
    <citation type="journal article" date="2012" name="PLoS ONE">
        <title>Sequence and analysis of the genome of the pathogenic yeast Candida orthopsilosis.</title>
        <authorList>
            <person name="Riccombeni A."/>
            <person name="Vidanes G."/>
            <person name="Proux-Wera E."/>
            <person name="Wolfe K.H."/>
            <person name="Butler G."/>
        </authorList>
    </citation>
    <scope>NUCLEOTIDE SEQUENCE [LARGE SCALE GENOMIC DNA]</scope>
    <source>
        <strain evidence="2 3">Co 90-125</strain>
    </source>
</reference>
<evidence type="ECO:0000313" key="2">
    <source>
        <dbReference type="EMBL" id="CCG23028.1"/>
    </source>
</evidence>
<dbReference type="OrthoDB" id="4024985at2759"/>
<name>H8X4T6_CANO9</name>
<dbReference type="RefSeq" id="XP_003869165.1">
    <property type="nucleotide sequence ID" value="XM_003869116.1"/>
</dbReference>
<dbReference type="HOGENOM" id="CLU_1133454_0_0_1"/>
<dbReference type="AlphaFoldDB" id="H8X4T6"/>
<feature type="region of interest" description="Disordered" evidence="1">
    <location>
        <begin position="165"/>
        <end position="198"/>
    </location>
</feature>
<protein>
    <submittedName>
        <fullName evidence="2">Uncharacterized protein</fullName>
    </submittedName>
</protein>
<evidence type="ECO:0000256" key="1">
    <source>
        <dbReference type="SAM" id="MobiDB-lite"/>
    </source>
</evidence>
<accession>H8X4T6</accession>
<proteinExistence type="predicted"/>
<dbReference type="KEGG" id="cot:CORT_0D01800"/>
<gene>
    <name evidence="2" type="ORF">CORT_0D01800</name>
</gene>
<sequence>MGKLVYQLHDLMNLRHDYYYDIQLKDLLPRQRKLNKRQQSPQMVTWDYKSGKIIPVSAFILLQSDNKSSNMQTSPDMYPPIWSPPISSIPSTLPSTFQYPDYPFQGVMVPVINIDQELSVQCKSSPSEKHNPHYASSAWYNSPISPPVATLSKTNKDKGIELAKCSDVSSGDETSSDDILIQIHSSNSKKGDSPGSRV</sequence>
<dbReference type="Proteomes" id="UP000005018">
    <property type="component" value="Chromosome 4"/>
</dbReference>
<keyword evidence="3" id="KW-1185">Reference proteome</keyword>
<dbReference type="GeneID" id="14539991"/>
<evidence type="ECO:0000313" key="3">
    <source>
        <dbReference type="Proteomes" id="UP000005018"/>
    </source>
</evidence>
<dbReference type="EMBL" id="HE681722">
    <property type="protein sequence ID" value="CCG23028.1"/>
    <property type="molecule type" value="Genomic_DNA"/>
</dbReference>